<reference evidence="1" key="2">
    <citation type="journal article" date="2021" name="PeerJ">
        <title>Extensive microbial diversity within the chicken gut microbiome revealed by metagenomics and culture.</title>
        <authorList>
            <person name="Gilroy R."/>
            <person name="Ravi A."/>
            <person name="Getino M."/>
            <person name="Pursley I."/>
            <person name="Horton D.L."/>
            <person name="Alikhan N.F."/>
            <person name="Baker D."/>
            <person name="Gharbi K."/>
            <person name="Hall N."/>
            <person name="Watson M."/>
            <person name="Adriaenssens E.M."/>
            <person name="Foster-Nyarko E."/>
            <person name="Jarju S."/>
            <person name="Secka A."/>
            <person name="Antonio M."/>
            <person name="Oren A."/>
            <person name="Chaudhuri R.R."/>
            <person name="La Ragione R."/>
            <person name="Hildebrand F."/>
            <person name="Pallen M.J."/>
        </authorList>
    </citation>
    <scope>NUCLEOTIDE SEQUENCE</scope>
    <source>
        <strain evidence="1">CHK190-19873</strain>
    </source>
</reference>
<gene>
    <name evidence="1" type="ORF">IAB44_14670</name>
</gene>
<name>A0A9D1EVK9_9FIRM</name>
<dbReference type="SUPFAM" id="SSF53850">
    <property type="entry name" value="Periplasmic binding protein-like II"/>
    <property type="match status" value="1"/>
</dbReference>
<evidence type="ECO:0000313" key="2">
    <source>
        <dbReference type="Proteomes" id="UP000823935"/>
    </source>
</evidence>
<organism evidence="1 2">
    <name type="scientific">Candidatus Limivivens intestinipullorum</name>
    <dbReference type="NCBI Taxonomy" id="2840858"/>
    <lineage>
        <taxon>Bacteria</taxon>
        <taxon>Bacillati</taxon>
        <taxon>Bacillota</taxon>
        <taxon>Clostridia</taxon>
        <taxon>Lachnospirales</taxon>
        <taxon>Lachnospiraceae</taxon>
        <taxon>Lachnospiraceae incertae sedis</taxon>
        <taxon>Candidatus Limivivens</taxon>
    </lineage>
</organism>
<dbReference type="AlphaFoldDB" id="A0A9D1EVK9"/>
<sequence>MGVEAGSFMTLDEVDELLGRINEAYPDRYTIVPQGSSKMSNGGWTWDGLGDISFIGVIEAGQEDYTVQNLLETDSFKEFTSHTRSWYENGYMMQDCLSNTETGSSMIRNGKAATCFDNGAYYSDLDYHNSGIVRVQLTTAKADTTTISGMCWV</sequence>
<protein>
    <submittedName>
        <fullName evidence="1">Uncharacterized protein</fullName>
    </submittedName>
</protein>
<comment type="caution">
    <text evidence="1">The sequence shown here is derived from an EMBL/GenBank/DDBJ whole genome shotgun (WGS) entry which is preliminary data.</text>
</comment>
<reference evidence="1" key="1">
    <citation type="submission" date="2020-10" db="EMBL/GenBank/DDBJ databases">
        <authorList>
            <person name="Gilroy R."/>
        </authorList>
    </citation>
    <scope>NUCLEOTIDE SEQUENCE</scope>
    <source>
        <strain evidence="1">CHK190-19873</strain>
    </source>
</reference>
<dbReference type="EMBL" id="DVIQ01000099">
    <property type="protein sequence ID" value="HIS32768.1"/>
    <property type="molecule type" value="Genomic_DNA"/>
</dbReference>
<accession>A0A9D1EVK9</accession>
<proteinExistence type="predicted"/>
<dbReference type="Gene3D" id="3.40.190.10">
    <property type="entry name" value="Periplasmic binding protein-like II"/>
    <property type="match status" value="1"/>
</dbReference>
<dbReference type="Proteomes" id="UP000823935">
    <property type="component" value="Unassembled WGS sequence"/>
</dbReference>
<evidence type="ECO:0000313" key="1">
    <source>
        <dbReference type="EMBL" id="HIS32768.1"/>
    </source>
</evidence>